<evidence type="ECO:0000256" key="7">
    <source>
        <dbReference type="ARBA" id="ARBA00023136"/>
    </source>
</evidence>
<keyword evidence="4" id="KW-1003">Cell membrane</keyword>
<dbReference type="InterPro" id="IPR003593">
    <property type="entry name" value="AAA+_ATPase"/>
</dbReference>
<comment type="subcellular location">
    <subcellularLocation>
        <location evidence="1">Cell inner membrane</location>
        <topology evidence="1">Peripheral membrane protein</topology>
    </subcellularLocation>
</comment>
<evidence type="ECO:0000313" key="9">
    <source>
        <dbReference type="EMBL" id="ROP81379.1"/>
    </source>
</evidence>
<dbReference type="PANTHER" id="PTHR43297">
    <property type="entry name" value="OLIGOPEPTIDE TRANSPORT ATP-BINDING PROTEIN APPD"/>
    <property type="match status" value="1"/>
</dbReference>
<dbReference type="Pfam" id="PF00005">
    <property type="entry name" value="ABC_tran"/>
    <property type="match status" value="1"/>
</dbReference>
<evidence type="ECO:0000256" key="2">
    <source>
        <dbReference type="ARBA" id="ARBA00005417"/>
    </source>
</evidence>
<organism evidence="9 10">
    <name type="scientific">Stella humosa</name>
    <dbReference type="NCBI Taxonomy" id="94"/>
    <lineage>
        <taxon>Bacteria</taxon>
        <taxon>Pseudomonadati</taxon>
        <taxon>Pseudomonadota</taxon>
        <taxon>Alphaproteobacteria</taxon>
        <taxon>Rhodospirillales</taxon>
        <taxon>Stellaceae</taxon>
        <taxon>Stella</taxon>
    </lineage>
</organism>
<comment type="caution">
    <text evidence="9">The sequence shown here is derived from an EMBL/GenBank/DDBJ whole genome shotgun (WGS) entry which is preliminary data.</text>
</comment>
<dbReference type="GO" id="GO:0016887">
    <property type="term" value="F:ATP hydrolysis activity"/>
    <property type="evidence" value="ECO:0007669"/>
    <property type="project" value="InterPro"/>
</dbReference>
<evidence type="ECO:0000256" key="5">
    <source>
        <dbReference type="ARBA" id="ARBA00022741"/>
    </source>
</evidence>
<keyword evidence="6 9" id="KW-0067">ATP-binding</keyword>
<protein>
    <submittedName>
        <fullName evidence="9">Peptide/nickel transport system ATP-binding protein</fullName>
    </submittedName>
</protein>
<dbReference type="PROSITE" id="PS00211">
    <property type="entry name" value="ABC_TRANSPORTER_1"/>
    <property type="match status" value="1"/>
</dbReference>
<keyword evidence="3" id="KW-0813">Transport</keyword>
<dbReference type="InterPro" id="IPR017871">
    <property type="entry name" value="ABC_transporter-like_CS"/>
</dbReference>
<evidence type="ECO:0000256" key="3">
    <source>
        <dbReference type="ARBA" id="ARBA00022448"/>
    </source>
</evidence>
<dbReference type="Pfam" id="PF08352">
    <property type="entry name" value="oligo_HPY"/>
    <property type="match status" value="1"/>
</dbReference>
<dbReference type="CDD" id="cd03257">
    <property type="entry name" value="ABC_NikE_OppD_transporters"/>
    <property type="match status" value="1"/>
</dbReference>
<keyword evidence="10" id="KW-1185">Reference proteome</keyword>
<dbReference type="RefSeq" id="WP_123695202.1">
    <property type="nucleotide sequence ID" value="NZ_AP019700.1"/>
</dbReference>
<dbReference type="SMART" id="SM00382">
    <property type="entry name" value="AAA"/>
    <property type="match status" value="1"/>
</dbReference>
<dbReference type="FunFam" id="3.40.50.300:FF:000016">
    <property type="entry name" value="Oligopeptide ABC transporter ATP-binding component"/>
    <property type="match status" value="1"/>
</dbReference>
<dbReference type="PROSITE" id="PS50893">
    <property type="entry name" value="ABC_TRANSPORTER_2"/>
    <property type="match status" value="1"/>
</dbReference>
<evidence type="ECO:0000259" key="8">
    <source>
        <dbReference type="PROSITE" id="PS50893"/>
    </source>
</evidence>
<dbReference type="Proteomes" id="UP000278222">
    <property type="component" value="Unassembled WGS sequence"/>
</dbReference>
<dbReference type="NCBIfam" id="TIGR01727">
    <property type="entry name" value="oligo_HPY"/>
    <property type="match status" value="1"/>
</dbReference>
<evidence type="ECO:0000256" key="4">
    <source>
        <dbReference type="ARBA" id="ARBA00022475"/>
    </source>
</evidence>
<gene>
    <name evidence="9" type="ORF">EDC65_5237</name>
</gene>
<dbReference type="InterPro" id="IPR027417">
    <property type="entry name" value="P-loop_NTPase"/>
</dbReference>
<dbReference type="PANTHER" id="PTHR43297:SF2">
    <property type="entry name" value="DIPEPTIDE TRANSPORT ATP-BINDING PROTEIN DPPD"/>
    <property type="match status" value="1"/>
</dbReference>
<reference evidence="9 10" key="1">
    <citation type="submission" date="2018-11" db="EMBL/GenBank/DDBJ databases">
        <title>Genomic Encyclopedia of Type Strains, Phase IV (KMG-IV): sequencing the most valuable type-strain genomes for metagenomic binning, comparative biology and taxonomic classification.</title>
        <authorList>
            <person name="Goeker M."/>
        </authorList>
    </citation>
    <scope>NUCLEOTIDE SEQUENCE [LARGE SCALE GENOMIC DNA]</scope>
    <source>
        <strain evidence="9 10">DSM 5900</strain>
    </source>
</reference>
<dbReference type="AlphaFoldDB" id="A0A3N1KRF9"/>
<evidence type="ECO:0000256" key="6">
    <source>
        <dbReference type="ARBA" id="ARBA00022840"/>
    </source>
</evidence>
<dbReference type="EMBL" id="RJKX01000018">
    <property type="protein sequence ID" value="ROP81379.1"/>
    <property type="molecule type" value="Genomic_DNA"/>
</dbReference>
<dbReference type="GO" id="GO:0005524">
    <property type="term" value="F:ATP binding"/>
    <property type="evidence" value="ECO:0007669"/>
    <property type="project" value="UniProtKB-KW"/>
</dbReference>
<dbReference type="GO" id="GO:0005886">
    <property type="term" value="C:plasma membrane"/>
    <property type="evidence" value="ECO:0007669"/>
    <property type="project" value="UniProtKB-SubCell"/>
</dbReference>
<dbReference type="GO" id="GO:0015833">
    <property type="term" value="P:peptide transport"/>
    <property type="evidence" value="ECO:0007669"/>
    <property type="project" value="InterPro"/>
</dbReference>
<comment type="similarity">
    <text evidence="2">Belongs to the ABC transporter superfamily.</text>
</comment>
<accession>A0A3N1KRF9</accession>
<evidence type="ECO:0000256" key="1">
    <source>
        <dbReference type="ARBA" id="ARBA00004417"/>
    </source>
</evidence>
<dbReference type="GO" id="GO:0055085">
    <property type="term" value="P:transmembrane transport"/>
    <property type="evidence" value="ECO:0007669"/>
    <property type="project" value="UniProtKB-ARBA"/>
</dbReference>
<dbReference type="Gene3D" id="3.40.50.300">
    <property type="entry name" value="P-loop containing nucleotide triphosphate hydrolases"/>
    <property type="match status" value="1"/>
</dbReference>
<dbReference type="InterPro" id="IPR003439">
    <property type="entry name" value="ABC_transporter-like_ATP-bd"/>
</dbReference>
<dbReference type="OrthoDB" id="37801at2"/>
<keyword evidence="7" id="KW-0472">Membrane</keyword>
<sequence length="324" mass="34957">MTALLEVEDLSVHFQTVRGTVRAVQDLSFKVERGQTVALVGESGSGKSTAALSLLRLLPAGSARIAAGRVLLDGRDLLALTDRQLRDVRGSQVGMIFQDPMMALNPVYTIGRQVAETLRLHQGLAGPAAEARVVELLRRVQVPAPEQRIHQYPHNLSGGMRQRVMMAMALACGPSLLIADEPTTALDVTVQAQVLTLIDRLKAELGMAVLLITHDLAVVWETAQRVIVLYAGRKVEEGPVAEILTRPRHPYTMGLLRAAQWQEDGDRLAEIPGTVPSPHAMPPGCAFAPRCAMAVDHCRTAPPPLRTLAPGHVAACFRAEEIAA</sequence>
<keyword evidence="5" id="KW-0547">Nucleotide-binding</keyword>
<dbReference type="SUPFAM" id="SSF52540">
    <property type="entry name" value="P-loop containing nucleoside triphosphate hydrolases"/>
    <property type="match status" value="1"/>
</dbReference>
<proteinExistence type="inferred from homology"/>
<dbReference type="InterPro" id="IPR050388">
    <property type="entry name" value="ABC_Ni/Peptide_Import"/>
</dbReference>
<evidence type="ECO:0000313" key="10">
    <source>
        <dbReference type="Proteomes" id="UP000278222"/>
    </source>
</evidence>
<name>A0A3N1KRF9_9PROT</name>
<feature type="domain" description="ABC transporter" evidence="8">
    <location>
        <begin position="5"/>
        <end position="256"/>
    </location>
</feature>
<dbReference type="InterPro" id="IPR013563">
    <property type="entry name" value="Oligopep_ABC_C"/>
</dbReference>